<dbReference type="InterPro" id="IPR006214">
    <property type="entry name" value="Bax_inhibitor_1-related"/>
</dbReference>
<evidence type="ECO:0000256" key="1">
    <source>
        <dbReference type="ARBA" id="ARBA00004651"/>
    </source>
</evidence>
<evidence type="ECO:0000256" key="2">
    <source>
        <dbReference type="ARBA" id="ARBA00010350"/>
    </source>
</evidence>
<dbReference type="GO" id="GO:0006508">
    <property type="term" value="P:proteolysis"/>
    <property type="evidence" value="ECO:0007669"/>
    <property type="project" value="UniProtKB-KW"/>
</dbReference>
<keyword evidence="3" id="KW-1003">Cell membrane</keyword>
<dbReference type="Pfam" id="PF01027">
    <property type="entry name" value="Bax1-I"/>
    <property type="match status" value="1"/>
</dbReference>
<keyword evidence="10" id="KW-0378">Hydrolase</keyword>
<keyword evidence="10" id="KW-0645">Protease</keyword>
<gene>
    <name evidence="10" type="primary">yccA_3</name>
    <name evidence="8" type="synonym">yccA_1</name>
    <name evidence="9" type="synonym">yccA_2</name>
    <name evidence="8" type="ORF">MBHS_02217</name>
    <name evidence="9" type="ORF">MBHS_05072</name>
    <name evidence="10" type="ORF">MBHS_05202</name>
</gene>
<sequence>MSELNRSESVVAGMGQTQEVSTLATNKLIRNTYMLLSMTLLFSAFTAGLAMKFNLPHPGFIITLVGFFGLFFLTSKLRNSVWGLASVFALTGFMGMTLGPMLNMYINTFSNGHELIIMAFGTTAVVFLGLSGYAMTTKKDFSYLSSFLFVGLLVMLAGMVAAWLFNIPGLQLAVSGGVVLLMAGFMLYDTSNIVNGHETNYIMATVALYVDIFNMFVHLLAIFGLWGED</sequence>
<evidence type="ECO:0000313" key="8">
    <source>
        <dbReference type="EMBL" id="SEH06359.1"/>
    </source>
</evidence>
<evidence type="ECO:0000313" key="9">
    <source>
        <dbReference type="EMBL" id="SEH09178.1"/>
    </source>
</evidence>
<accession>A0A1H6FH05</accession>
<comment type="subcellular location">
    <subcellularLocation>
        <location evidence="1">Cell membrane</location>
        <topology evidence="1">Multi-pass membrane protein</topology>
    </subcellularLocation>
</comment>
<dbReference type="GO" id="GO:0005886">
    <property type="term" value="C:plasma membrane"/>
    <property type="evidence" value="ECO:0007669"/>
    <property type="project" value="UniProtKB-SubCell"/>
</dbReference>
<feature type="transmembrane region" description="Helical" evidence="7">
    <location>
        <begin position="33"/>
        <end position="51"/>
    </location>
</feature>
<dbReference type="EMBL" id="FMSV02000558">
    <property type="protein sequence ID" value="SEH09178.1"/>
    <property type="molecule type" value="Genomic_DNA"/>
</dbReference>
<evidence type="ECO:0000256" key="7">
    <source>
        <dbReference type="RuleBase" id="RU004379"/>
    </source>
</evidence>
<dbReference type="PANTHER" id="PTHR23291:SF115">
    <property type="entry name" value="MODULATOR OF FTSH PROTEASE YCCA"/>
    <property type="match status" value="1"/>
</dbReference>
<evidence type="ECO:0000313" key="11">
    <source>
        <dbReference type="Proteomes" id="UP000236724"/>
    </source>
</evidence>
<evidence type="ECO:0000256" key="5">
    <source>
        <dbReference type="ARBA" id="ARBA00022989"/>
    </source>
</evidence>
<dbReference type="RefSeq" id="WP_103920146.1">
    <property type="nucleotide sequence ID" value="NZ_FMSV02000483.1"/>
</dbReference>
<feature type="transmembrane region" description="Helical" evidence="7">
    <location>
        <begin position="170"/>
        <end position="188"/>
    </location>
</feature>
<evidence type="ECO:0000256" key="3">
    <source>
        <dbReference type="ARBA" id="ARBA00022475"/>
    </source>
</evidence>
<keyword evidence="11" id="KW-1185">Reference proteome</keyword>
<dbReference type="GO" id="GO:0008233">
    <property type="term" value="F:peptidase activity"/>
    <property type="evidence" value="ECO:0007669"/>
    <property type="project" value="UniProtKB-KW"/>
</dbReference>
<dbReference type="AlphaFoldDB" id="A0A1H6FH05"/>
<reference evidence="10 11" key="1">
    <citation type="submission" date="2016-10" db="EMBL/GenBank/DDBJ databases">
        <authorList>
            <person name="de Groot N.N."/>
        </authorList>
    </citation>
    <scope>NUCLEOTIDE SEQUENCE [LARGE SCALE GENOMIC DNA]</scope>
    <source>
        <strain evidence="10">MBHS1</strain>
    </source>
</reference>
<dbReference type="OrthoDB" id="9813298at2"/>
<feature type="transmembrane region" description="Helical" evidence="7">
    <location>
        <begin position="141"/>
        <end position="164"/>
    </location>
</feature>
<dbReference type="EMBL" id="FMSV02000559">
    <property type="protein sequence ID" value="SEH09307.1"/>
    <property type="molecule type" value="Genomic_DNA"/>
</dbReference>
<keyword evidence="4 7" id="KW-0812">Transmembrane</keyword>
<dbReference type="PANTHER" id="PTHR23291">
    <property type="entry name" value="BAX INHIBITOR-RELATED"/>
    <property type="match status" value="1"/>
</dbReference>
<evidence type="ECO:0000313" key="10">
    <source>
        <dbReference type="EMBL" id="SEH09307.1"/>
    </source>
</evidence>
<dbReference type="Proteomes" id="UP000236724">
    <property type="component" value="Unassembled WGS sequence"/>
</dbReference>
<proteinExistence type="inferred from homology"/>
<organism evidence="10 11">
    <name type="scientific">Candidatus Venteria ishoeyi</name>
    <dbReference type="NCBI Taxonomy" id="1899563"/>
    <lineage>
        <taxon>Bacteria</taxon>
        <taxon>Pseudomonadati</taxon>
        <taxon>Pseudomonadota</taxon>
        <taxon>Gammaproteobacteria</taxon>
        <taxon>Thiotrichales</taxon>
        <taxon>Thiotrichaceae</taxon>
        <taxon>Venteria</taxon>
    </lineage>
</organism>
<feature type="transmembrane region" description="Helical" evidence="7">
    <location>
        <begin position="200"/>
        <end position="226"/>
    </location>
</feature>
<keyword evidence="5 7" id="KW-1133">Transmembrane helix</keyword>
<evidence type="ECO:0000256" key="6">
    <source>
        <dbReference type="ARBA" id="ARBA00023136"/>
    </source>
</evidence>
<protein>
    <submittedName>
        <fullName evidence="10">Modulator of FtsH protease YccA</fullName>
    </submittedName>
</protein>
<dbReference type="CDD" id="cd10433">
    <property type="entry name" value="YccA_like"/>
    <property type="match status" value="1"/>
</dbReference>
<feature type="transmembrane region" description="Helical" evidence="7">
    <location>
        <begin position="81"/>
        <end position="103"/>
    </location>
</feature>
<feature type="transmembrane region" description="Helical" evidence="7">
    <location>
        <begin position="57"/>
        <end position="74"/>
    </location>
</feature>
<name>A0A1H6FH05_9GAMM</name>
<comment type="similarity">
    <text evidence="2 7">Belongs to the BI1 family.</text>
</comment>
<dbReference type="EMBL" id="FMSV02000483">
    <property type="protein sequence ID" value="SEH06359.1"/>
    <property type="molecule type" value="Genomic_DNA"/>
</dbReference>
<evidence type="ECO:0000256" key="4">
    <source>
        <dbReference type="ARBA" id="ARBA00022692"/>
    </source>
</evidence>
<keyword evidence="6 7" id="KW-0472">Membrane</keyword>
<feature type="transmembrane region" description="Helical" evidence="7">
    <location>
        <begin position="115"/>
        <end position="134"/>
    </location>
</feature>